<proteinExistence type="inferred from homology"/>
<evidence type="ECO:0000256" key="1">
    <source>
        <dbReference type="ARBA" id="ARBA00006016"/>
    </source>
</evidence>
<dbReference type="NCBIfam" id="TIGR00037">
    <property type="entry name" value="eIF_5A"/>
    <property type="match status" value="1"/>
</dbReference>
<comment type="caution">
    <text evidence="5">The sequence shown here is derived from an EMBL/GenBank/DDBJ whole genome shotgun (WGS) entry which is preliminary data.</text>
</comment>
<dbReference type="GO" id="GO:0045901">
    <property type="term" value="P:positive regulation of translational elongation"/>
    <property type="evidence" value="ECO:0007669"/>
    <property type="project" value="InterPro"/>
</dbReference>
<feature type="domain" description="Translation initiation factor 5A C-terminal" evidence="4">
    <location>
        <begin position="71"/>
        <end position="129"/>
    </location>
</feature>
<dbReference type="GO" id="GO:0003743">
    <property type="term" value="F:translation initiation factor activity"/>
    <property type="evidence" value="ECO:0007669"/>
    <property type="project" value="UniProtKB-KW"/>
</dbReference>
<dbReference type="Proteomes" id="UP000722459">
    <property type="component" value="Unassembled WGS sequence"/>
</dbReference>
<comment type="similarity">
    <text evidence="1">Belongs to the eIF-5A family.</text>
</comment>
<name>A0A8T5GD50_9ARCH</name>
<evidence type="ECO:0000259" key="4">
    <source>
        <dbReference type="SMART" id="SM01376"/>
    </source>
</evidence>
<dbReference type="GO" id="GO:0043022">
    <property type="term" value="F:ribosome binding"/>
    <property type="evidence" value="ECO:0007669"/>
    <property type="project" value="InterPro"/>
</dbReference>
<dbReference type="InterPro" id="IPR001884">
    <property type="entry name" value="IF5A-like"/>
</dbReference>
<dbReference type="GO" id="GO:0045905">
    <property type="term" value="P:positive regulation of translational termination"/>
    <property type="evidence" value="ECO:0007669"/>
    <property type="project" value="InterPro"/>
</dbReference>
<dbReference type="SUPFAM" id="SSF50104">
    <property type="entry name" value="Translation proteins SH3-like domain"/>
    <property type="match status" value="1"/>
</dbReference>
<dbReference type="GO" id="GO:0003746">
    <property type="term" value="F:translation elongation factor activity"/>
    <property type="evidence" value="ECO:0007669"/>
    <property type="project" value="InterPro"/>
</dbReference>
<organism evidence="5 6">
    <name type="scientific">Candidatus Iainarchaeum sp</name>
    <dbReference type="NCBI Taxonomy" id="3101447"/>
    <lineage>
        <taxon>Archaea</taxon>
        <taxon>Candidatus Iainarchaeota</taxon>
        <taxon>Candidatus Iainarchaeia</taxon>
        <taxon>Candidatus Iainarchaeales</taxon>
        <taxon>Candidatus Iainarchaeaceae</taxon>
        <taxon>Candidatus Iainarchaeum</taxon>
    </lineage>
</organism>
<sequence length="129" mass="14514">MVDEKKFVQAGTLKPGSYVLIDEEVCQVKSTEKSKPGKHGAAKVRIVAFNIFTGQKRGLLKGTDVEVYIPVLMKRMAQFVADVGNTVQIMDMESYETMDAPKPEDLKLVAGDEVEYYHYGDNVKIIRKR</sequence>
<dbReference type="InterPro" id="IPR008991">
    <property type="entry name" value="Translation_prot_SH3-like_sf"/>
</dbReference>
<dbReference type="PROSITE" id="PS00302">
    <property type="entry name" value="IF5A_HYPUSINE"/>
    <property type="match status" value="1"/>
</dbReference>
<dbReference type="NCBIfam" id="NF003076">
    <property type="entry name" value="PRK03999.1"/>
    <property type="match status" value="1"/>
</dbReference>
<dbReference type="Gene3D" id="2.30.30.30">
    <property type="match status" value="1"/>
</dbReference>
<evidence type="ECO:0000256" key="2">
    <source>
        <dbReference type="ARBA" id="ARBA00022917"/>
    </source>
</evidence>
<keyword evidence="3" id="KW-0385">Hypusine</keyword>
<reference evidence="5" key="1">
    <citation type="journal article" date="2021" name="ISME J.">
        <title>Mercury methylation by metabolically versatile and cosmopolitan marine bacteria.</title>
        <authorList>
            <person name="Lin H."/>
            <person name="Ascher D.B."/>
            <person name="Myung Y."/>
            <person name="Lamborg C.H."/>
            <person name="Hallam S.J."/>
            <person name="Gionfriddo C.M."/>
            <person name="Holt K.E."/>
            <person name="Moreau J.W."/>
        </authorList>
    </citation>
    <scope>NUCLEOTIDE SEQUENCE</scope>
    <source>
        <strain evidence="5">SI075_bin30</strain>
    </source>
</reference>
<dbReference type="InterPro" id="IPR012340">
    <property type="entry name" value="NA-bd_OB-fold"/>
</dbReference>
<evidence type="ECO:0000313" key="6">
    <source>
        <dbReference type="Proteomes" id="UP000722459"/>
    </source>
</evidence>
<dbReference type="InterPro" id="IPR048670">
    <property type="entry name" value="IF5A-like_N"/>
</dbReference>
<dbReference type="Pfam" id="PF21485">
    <property type="entry name" value="IF5A-like_N"/>
    <property type="match status" value="1"/>
</dbReference>
<keyword evidence="5" id="KW-0396">Initiation factor</keyword>
<dbReference type="SUPFAM" id="SSF50249">
    <property type="entry name" value="Nucleic acid-binding proteins"/>
    <property type="match status" value="1"/>
</dbReference>
<dbReference type="PANTHER" id="PTHR11673">
    <property type="entry name" value="TRANSLATION INITIATION FACTOR 5A FAMILY MEMBER"/>
    <property type="match status" value="1"/>
</dbReference>
<keyword evidence="2" id="KW-0648">Protein biosynthesis</keyword>
<dbReference type="InterPro" id="IPR020189">
    <property type="entry name" value="IF5A_C"/>
</dbReference>
<dbReference type="AlphaFoldDB" id="A0A8T5GD50"/>
<protein>
    <submittedName>
        <fullName evidence="5">Translation initiation factor IF-5A</fullName>
    </submittedName>
</protein>
<dbReference type="SMART" id="SM01376">
    <property type="entry name" value="eIF-5a"/>
    <property type="match status" value="1"/>
</dbReference>
<evidence type="ECO:0000256" key="3">
    <source>
        <dbReference type="ARBA" id="ARBA00023071"/>
    </source>
</evidence>
<dbReference type="EMBL" id="JABJNZ010000012">
    <property type="protein sequence ID" value="MBT4870054.1"/>
    <property type="molecule type" value="Genomic_DNA"/>
</dbReference>
<dbReference type="GO" id="GO:0003723">
    <property type="term" value="F:RNA binding"/>
    <property type="evidence" value="ECO:0007669"/>
    <property type="project" value="InterPro"/>
</dbReference>
<dbReference type="Gene3D" id="2.40.50.140">
    <property type="entry name" value="Nucleic acid-binding proteins"/>
    <property type="match status" value="1"/>
</dbReference>
<dbReference type="PIRSF" id="PIRSF003025">
    <property type="entry name" value="eIF5A"/>
    <property type="match status" value="1"/>
</dbReference>
<evidence type="ECO:0000313" key="5">
    <source>
        <dbReference type="EMBL" id="MBT4870054.1"/>
    </source>
</evidence>
<accession>A0A8T5GD50</accession>
<dbReference type="InterPro" id="IPR014722">
    <property type="entry name" value="Rib_uL2_dom2"/>
</dbReference>
<dbReference type="InterPro" id="IPR019769">
    <property type="entry name" value="Trans_elong_IF5A_hypusine_site"/>
</dbReference>
<gene>
    <name evidence="5" type="ORF">HON47_00575</name>
</gene>